<dbReference type="PANTHER" id="PTHR42736">
    <property type="entry name" value="PROTEIN-GLUTAMINE GAMMA-GLUTAMYLTRANSFERASE"/>
    <property type="match status" value="1"/>
</dbReference>
<evidence type="ECO:0000256" key="1">
    <source>
        <dbReference type="SAM" id="MobiDB-lite"/>
    </source>
</evidence>
<keyword evidence="5" id="KW-1185">Reference proteome</keyword>
<keyword evidence="2" id="KW-0472">Membrane</keyword>
<reference evidence="4 5" key="1">
    <citation type="submission" date="2019-03" db="EMBL/GenBank/DDBJ databases">
        <title>Diversity of the mouse oral microbiome.</title>
        <authorList>
            <person name="Joseph S."/>
            <person name="Aduse-Opoku J."/>
            <person name="Curtis M."/>
            <person name="Wade W."/>
            <person name="Hashim A."/>
        </authorList>
    </citation>
    <scope>NUCLEOTIDE SEQUENCE [LARGE SCALE GENOMIC DNA]</scope>
    <source>
        <strain evidence="4 5">P1012</strain>
    </source>
</reference>
<dbReference type="Proteomes" id="UP000298358">
    <property type="component" value="Unassembled WGS sequence"/>
</dbReference>
<comment type="caution">
    <text evidence="4">The sequence shown here is derived from an EMBL/GenBank/DDBJ whole genome shotgun (WGS) entry which is preliminary data.</text>
</comment>
<dbReference type="InterPro" id="IPR021878">
    <property type="entry name" value="TgpA_N"/>
</dbReference>
<dbReference type="Pfam" id="PF01841">
    <property type="entry name" value="Transglut_core"/>
    <property type="match status" value="1"/>
</dbReference>
<feature type="region of interest" description="Disordered" evidence="1">
    <location>
        <begin position="345"/>
        <end position="387"/>
    </location>
</feature>
<dbReference type="InterPro" id="IPR038765">
    <property type="entry name" value="Papain-like_cys_pep_sf"/>
</dbReference>
<dbReference type="AlphaFoldDB" id="A0A4Y9FNQ0"/>
<gene>
    <name evidence="4" type="ORF">E4U02_15280</name>
</gene>
<dbReference type="InterPro" id="IPR002931">
    <property type="entry name" value="Transglutaminase-like"/>
</dbReference>
<keyword evidence="2" id="KW-0812">Transmembrane</keyword>
<dbReference type="SMART" id="SM00460">
    <property type="entry name" value="TGc"/>
    <property type="match status" value="1"/>
</dbReference>
<dbReference type="SUPFAM" id="SSF54001">
    <property type="entry name" value="Cysteine proteinases"/>
    <property type="match status" value="1"/>
</dbReference>
<keyword evidence="2" id="KW-1133">Transmembrane helix</keyword>
<feature type="compositionally biased region" description="Low complexity" evidence="1">
    <location>
        <begin position="350"/>
        <end position="364"/>
    </location>
</feature>
<evidence type="ECO:0000313" key="4">
    <source>
        <dbReference type="EMBL" id="TFU29939.1"/>
    </source>
</evidence>
<accession>A0A4Y9FNQ0</accession>
<feature type="non-terminal residue" evidence="4">
    <location>
        <position position="1"/>
    </location>
</feature>
<dbReference type="PANTHER" id="PTHR42736:SF1">
    <property type="entry name" value="PROTEIN-GLUTAMINE GAMMA-GLUTAMYLTRANSFERASE"/>
    <property type="match status" value="1"/>
</dbReference>
<dbReference type="EMBL" id="SPQB01000073">
    <property type="protein sequence ID" value="TFU29939.1"/>
    <property type="molecule type" value="Genomic_DNA"/>
</dbReference>
<protein>
    <submittedName>
        <fullName evidence="4">Transglutaminase domain-containing protein</fullName>
    </submittedName>
</protein>
<organism evidence="4 5">
    <name type="scientific">Microbacterium paludicola</name>
    <dbReference type="NCBI Taxonomy" id="300019"/>
    <lineage>
        <taxon>Bacteria</taxon>
        <taxon>Bacillati</taxon>
        <taxon>Actinomycetota</taxon>
        <taxon>Actinomycetes</taxon>
        <taxon>Micrococcales</taxon>
        <taxon>Microbacteriaceae</taxon>
        <taxon>Microbacterium</taxon>
    </lineage>
</organism>
<dbReference type="RefSeq" id="WP_135115667.1">
    <property type="nucleotide sequence ID" value="NZ_JADGLL010000073.1"/>
</dbReference>
<dbReference type="Pfam" id="PF11992">
    <property type="entry name" value="TgpA_N"/>
    <property type="match status" value="1"/>
</dbReference>
<dbReference type="OrthoDB" id="9804023at2"/>
<proteinExistence type="predicted"/>
<name>A0A4Y9FNQ0_9MICO</name>
<evidence type="ECO:0000256" key="2">
    <source>
        <dbReference type="SAM" id="Phobius"/>
    </source>
</evidence>
<evidence type="ECO:0000259" key="3">
    <source>
        <dbReference type="SMART" id="SM00460"/>
    </source>
</evidence>
<feature type="domain" description="Transglutaminase-like" evidence="3">
    <location>
        <begin position="265"/>
        <end position="340"/>
    </location>
</feature>
<feature type="transmembrane region" description="Helical" evidence="2">
    <location>
        <begin position="398"/>
        <end position="418"/>
    </location>
</feature>
<sequence>WAGILGVGSVVAALILSPMVPLAPPTGGGVGRTSTISATLDLGDDLRRPADVEVLRLRTDAPSPPYLRVATLTRFDGITWAPDEGTPLSDLAFPPLARGGEVTERTTSVEITRLTGSYLPVPYPATAVEGVQGQWTADGLNRTVRSASASALGQRYVVTSQEPQITREEARAVMPRRDGPIDAMFAIPPGDDPEFHPGSTVLPEGGVDEAIRAAALEAIGDATTAYDALIAMQSWFRLDGGFSYSLDAPVEEGFDGSGMDAIERFLDVRSGYCVHFASTFAVMARSLGIPSRVVVGFLPGDATGEEVDDQDVYAVLGSQLHAWPEAYLDGIGWVPFEPTVGLGSPTSLRSATAPGTTPSDAPAPSSAPTPAPSSSRDVDRGDAAGGAPTGAAFNPADLLRWLAIAVGAIILLALPAAVRAVRWTVRLAAARRGDAGAAWRELQDLVIDAGYSVDESESPRAFAAHLTRENGVAPDILDPLVRAIERASFAPPDGSAGPDLARSLTRVRHALLPAGRERLRASLLPRSLAVRPRVTSR</sequence>
<dbReference type="Gene3D" id="3.10.620.30">
    <property type="match status" value="1"/>
</dbReference>
<evidence type="ECO:0000313" key="5">
    <source>
        <dbReference type="Proteomes" id="UP000298358"/>
    </source>
</evidence>
<dbReference type="InterPro" id="IPR052901">
    <property type="entry name" value="Bact_TGase-like"/>
</dbReference>